<feature type="region of interest" description="Disordered" evidence="1">
    <location>
        <begin position="44"/>
        <end position="65"/>
    </location>
</feature>
<evidence type="ECO:0000313" key="2">
    <source>
        <dbReference type="EMBL" id="KAK5172863.1"/>
    </source>
</evidence>
<evidence type="ECO:0000313" key="3">
    <source>
        <dbReference type="Proteomes" id="UP001337655"/>
    </source>
</evidence>
<feature type="compositionally biased region" description="Basic residues" evidence="1">
    <location>
        <begin position="12"/>
        <end position="22"/>
    </location>
</feature>
<name>A0AAV9PKK6_9PEZI</name>
<reference evidence="2 3" key="1">
    <citation type="submission" date="2023-08" db="EMBL/GenBank/DDBJ databases">
        <title>Black Yeasts Isolated from many extreme environments.</title>
        <authorList>
            <person name="Coleine C."/>
            <person name="Stajich J.E."/>
            <person name="Selbmann L."/>
        </authorList>
    </citation>
    <scope>NUCLEOTIDE SEQUENCE [LARGE SCALE GENOMIC DNA]</scope>
    <source>
        <strain evidence="2 3">CCFEE 5935</strain>
    </source>
</reference>
<accession>A0AAV9PKK6</accession>
<keyword evidence="3" id="KW-1185">Reference proteome</keyword>
<sequence>MSEQPRAESPRQRWRRPPRGAKTKNERANFDIILCRTMGSRNAFANGDSDQLHPMERHPEAQPAKRARLAEDAVASIYSQVSNTDTSLEVDHMILDYVAYQTIQACLASRDPTRQSGSSQALASNLAMADSFMSIFRTRHPTYKPDAELRLRSMLLKFITLFTQRLTRNPTTPPREDLRALRTSNQQRAREWIGSADRMPSAILSSDAFDKDLPIAEQSLERNRAHVLSKLDIPPEDDHYEDAFYGTSDCVSLIDLCPLFMRLSAARNAMNGSNLTELWMELACELMLQACLEHYLVFGAHGTDAIDEAFAWGYKTAEDDSQTSANNVDASSVNHDEVNAMFEDDEFEMEAEGWAEIKMSYLRRLQPDRAVPEKDTAALLGMVATQHPVEAFEKRLLTYLSALSESMVKPVLVQLENGQLDGMTQQETKDFLATCNIGDLQSFTLSNGR</sequence>
<feature type="compositionally biased region" description="Basic and acidic residues" evidence="1">
    <location>
        <begin position="1"/>
        <end position="11"/>
    </location>
</feature>
<comment type="caution">
    <text evidence="2">The sequence shown here is derived from an EMBL/GenBank/DDBJ whole genome shotgun (WGS) entry which is preliminary data.</text>
</comment>
<dbReference type="RefSeq" id="XP_064661581.1">
    <property type="nucleotide sequence ID" value="XM_064800242.1"/>
</dbReference>
<feature type="region of interest" description="Disordered" evidence="1">
    <location>
        <begin position="1"/>
        <end position="27"/>
    </location>
</feature>
<dbReference type="GeneID" id="89924330"/>
<gene>
    <name evidence="2" type="ORF">LTR77_002983</name>
</gene>
<organism evidence="2 3">
    <name type="scientific">Saxophila tyrrhenica</name>
    <dbReference type="NCBI Taxonomy" id="1690608"/>
    <lineage>
        <taxon>Eukaryota</taxon>
        <taxon>Fungi</taxon>
        <taxon>Dikarya</taxon>
        <taxon>Ascomycota</taxon>
        <taxon>Pezizomycotina</taxon>
        <taxon>Dothideomycetes</taxon>
        <taxon>Dothideomycetidae</taxon>
        <taxon>Mycosphaerellales</taxon>
        <taxon>Extremaceae</taxon>
        <taxon>Saxophila</taxon>
    </lineage>
</organism>
<dbReference type="Proteomes" id="UP001337655">
    <property type="component" value="Unassembled WGS sequence"/>
</dbReference>
<dbReference type="EMBL" id="JAVRRT010000004">
    <property type="protein sequence ID" value="KAK5172863.1"/>
    <property type="molecule type" value="Genomic_DNA"/>
</dbReference>
<feature type="compositionally biased region" description="Basic and acidic residues" evidence="1">
    <location>
        <begin position="50"/>
        <end position="60"/>
    </location>
</feature>
<evidence type="ECO:0000256" key="1">
    <source>
        <dbReference type="SAM" id="MobiDB-lite"/>
    </source>
</evidence>
<dbReference type="AlphaFoldDB" id="A0AAV9PKK6"/>
<protein>
    <submittedName>
        <fullName evidence="2">Uncharacterized protein</fullName>
    </submittedName>
</protein>
<proteinExistence type="predicted"/>